<gene>
    <name evidence="2" type="ORF">LZ016_05955</name>
</gene>
<keyword evidence="3" id="KW-1185">Reference proteome</keyword>
<comment type="caution">
    <text evidence="2">The sequence shown here is derived from an EMBL/GenBank/DDBJ whole genome shotgun (WGS) entry which is preliminary data.</text>
</comment>
<evidence type="ECO:0000313" key="2">
    <source>
        <dbReference type="EMBL" id="MCH8615643.1"/>
    </source>
</evidence>
<feature type="chain" id="PRO_5045247915" evidence="1">
    <location>
        <begin position="23"/>
        <end position="153"/>
    </location>
</feature>
<sequence>MKLKRFALAAFACAAAIAPAQAQTDFSYSAVSSGSWSYRAVTGGSEAVFADGSGATRMSIACGKTTRLVTLSRISAAPAANISIWTSSSSRTLTSRFEQPSSRVIAQVGATDSLLDAIVFSRGRFAISMPGVPALVLPTSPEVDHVVEDCRTA</sequence>
<evidence type="ECO:0000256" key="1">
    <source>
        <dbReference type="SAM" id="SignalP"/>
    </source>
</evidence>
<protein>
    <submittedName>
        <fullName evidence="2">Uncharacterized protein</fullName>
    </submittedName>
</protein>
<name>A0ABS9VKZ8_9SPHN</name>
<keyword evidence="1" id="KW-0732">Signal</keyword>
<accession>A0ABS9VKZ8</accession>
<organism evidence="2 3">
    <name type="scientific">Sphingomonas telluris</name>
    <dbReference type="NCBI Taxonomy" id="2907998"/>
    <lineage>
        <taxon>Bacteria</taxon>
        <taxon>Pseudomonadati</taxon>
        <taxon>Pseudomonadota</taxon>
        <taxon>Alphaproteobacteria</taxon>
        <taxon>Sphingomonadales</taxon>
        <taxon>Sphingomonadaceae</taxon>
        <taxon>Sphingomonas</taxon>
    </lineage>
</organism>
<evidence type="ECO:0000313" key="3">
    <source>
        <dbReference type="Proteomes" id="UP001203058"/>
    </source>
</evidence>
<proteinExistence type="predicted"/>
<dbReference type="RefSeq" id="WP_241446467.1">
    <property type="nucleotide sequence ID" value="NZ_JAKZHW010000001.1"/>
</dbReference>
<dbReference type="Proteomes" id="UP001203058">
    <property type="component" value="Unassembled WGS sequence"/>
</dbReference>
<reference evidence="2 3" key="1">
    <citation type="submission" date="2022-03" db="EMBL/GenBank/DDBJ databases">
        <authorList>
            <person name="Jo J.-H."/>
            <person name="Im W.-T."/>
        </authorList>
    </citation>
    <scope>NUCLEOTIDE SEQUENCE [LARGE SCALE GENOMIC DNA]</scope>
    <source>
        <strain evidence="2 3">SM33</strain>
    </source>
</reference>
<dbReference type="EMBL" id="JAKZHW010000001">
    <property type="protein sequence ID" value="MCH8615643.1"/>
    <property type="molecule type" value="Genomic_DNA"/>
</dbReference>
<feature type="signal peptide" evidence="1">
    <location>
        <begin position="1"/>
        <end position="22"/>
    </location>
</feature>